<evidence type="ECO:0000313" key="3">
    <source>
        <dbReference type="Proteomes" id="UP001299235"/>
    </source>
</evidence>
<dbReference type="Gene3D" id="1.10.260.40">
    <property type="entry name" value="lambda repressor-like DNA-binding domains"/>
    <property type="match status" value="1"/>
</dbReference>
<evidence type="ECO:0000313" key="2">
    <source>
        <dbReference type="EMBL" id="MCC2149278.1"/>
    </source>
</evidence>
<evidence type="ECO:0000259" key="1">
    <source>
        <dbReference type="PROSITE" id="PS50943"/>
    </source>
</evidence>
<sequence>MEQNILLNYNKLWKLMIDKKMNKTQLHEKAQISTNAVAKMSRNEKVSLETLAKICYALDCEIGDIIEIVIEERRK</sequence>
<dbReference type="PANTHER" id="PTHR37301">
    <property type="entry name" value="DNA-BINDING PROTEIN-RELATED"/>
    <property type="match status" value="1"/>
</dbReference>
<dbReference type="PROSITE" id="PS50943">
    <property type="entry name" value="HTH_CROC1"/>
    <property type="match status" value="1"/>
</dbReference>
<name>A0ABS8EWD5_9FIRM</name>
<reference evidence="2 3" key="1">
    <citation type="submission" date="2021-10" db="EMBL/GenBank/DDBJ databases">
        <title>Anaerobic single-cell dispensing facilitates the cultivation of human gut bacteria.</title>
        <authorList>
            <person name="Afrizal A."/>
        </authorList>
    </citation>
    <scope>NUCLEOTIDE SEQUENCE [LARGE SCALE GENOMIC DNA]</scope>
    <source>
        <strain evidence="2 3">CLA-AA-H246</strain>
    </source>
</reference>
<dbReference type="EMBL" id="JAJEQE010000025">
    <property type="protein sequence ID" value="MCC2149278.1"/>
    <property type="molecule type" value="Genomic_DNA"/>
</dbReference>
<protein>
    <submittedName>
        <fullName evidence="2">Helix-turn-helix transcriptional regulator</fullName>
    </submittedName>
</protein>
<dbReference type="InterPro" id="IPR010982">
    <property type="entry name" value="Lambda_DNA-bd_dom_sf"/>
</dbReference>
<comment type="caution">
    <text evidence="2">The sequence shown here is derived from an EMBL/GenBank/DDBJ whole genome shotgun (WGS) entry which is preliminary data.</text>
</comment>
<dbReference type="Proteomes" id="UP001299235">
    <property type="component" value="Unassembled WGS sequence"/>
</dbReference>
<dbReference type="PANTHER" id="PTHR37301:SF1">
    <property type="entry name" value="DNA-BINDING PROTEIN"/>
    <property type="match status" value="1"/>
</dbReference>
<proteinExistence type="predicted"/>
<accession>A0ABS8EWD5</accession>
<organism evidence="2 3">
    <name type="scientific">Hominisplanchenecus faecis</name>
    <dbReference type="NCBI Taxonomy" id="2885351"/>
    <lineage>
        <taxon>Bacteria</taxon>
        <taxon>Bacillati</taxon>
        <taxon>Bacillota</taxon>
        <taxon>Clostridia</taxon>
        <taxon>Lachnospirales</taxon>
        <taxon>Lachnospiraceae</taxon>
        <taxon>Hominisplanchenecus</taxon>
    </lineage>
</organism>
<gene>
    <name evidence="2" type="ORF">LKD42_08415</name>
</gene>
<dbReference type="Pfam" id="PF13443">
    <property type="entry name" value="HTH_26"/>
    <property type="match status" value="1"/>
</dbReference>
<dbReference type="InterPro" id="IPR001387">
    <property type="entry name" value="Cro/C1-type_HTH"/>
</dbReference>
<dbReference type="RefSeq" id="WP_283094984.1">
    <property type="nucleotide sequence ID" value="NZ_JAJEQE010000025.1"/>
</dbReference>
<feature type="domain" description="HTH cro/C1-type" evidence="1">
    <location>
        <begin position="12"/>
        <end position="65"/>
    </location>
</feature>
<keyword evidence="3" id="KW-1185">Reference proteome</keyword>
<dbReference type="SUPFAM" id="SSF47413">
    <property type="entry name" value="lambda repressor-like DNA-binding domains"/>
    <property type="match status" value="1"/>
</dbReference>